<dbReference type="OrthoDB" id="5429275at2"/>
<dbReference type="InterPro" id="IPR043168">
    <property type="entry name" value="DegV_C"/>
</dbReference>
<organism evidence="2 3">
    <name type="scientific">Lactobacillus porci</name>
    <dbReference type="NCBI Taxonomy" id="2012477"/>
    <lineage>
        <taxon>Bacteria</taxon>
        <taxon>Bacillati</taxon>
        <taxon>Bacillota</taxon>
        <taxon>Bacilli</taxon>
        <taxon>Lactobacillales</taxon>
        <taxon>Lactobacillaceae</taxon>
        <taxon>Lactobacillus</taxon>
    </lineage>
</organism>
<dbReference type="PROSITE" id="PS51482">
    <property type="entry name" value="DEGV"/>
    <property type="match status" value="1"/>
</dbReference>
<dbReference type="Gene3D" id="3.40.50.10170">
    <property type="match status" value="1"/>
</dbReference>
<protein>
    <submittedName>
        <fullName evidence="2">DegV family protein</fullName>
    </submittedName>
</protein>
<sequence length="284" mass="31507">MAKIKIMTDSSVQLSPEEIEKYHITVVPLSITIDGHTYTDGVEITRANFIKKMDEADQLPKTSQPPVGVFLEKMKELTADGSEVLGIFMAKSLSGTVDAARQAAELVEGKITVIDCGYTDRSQGYYCLEAAKYAEAGKSMDEIVEHLDEVGDNMYLEMMVPNLKNILAGGRLGRLAGRVVSALNFHVGLVMKNGKLTVPYRGRGHKFMKKFDDMIVDQLKELGDKVDRVGISYVDTREDMEKLAARFKEVNPNLDILIQETSPIIITHAGHGAYAVMFFTKTEH</sequence>
<evidence type="ECO:0000313" key="3">
    <source>
        <dbReference type="Proteomes" id="UP000438120"/>
    </source>
</evidence>
<dbReference type="Gene3D" id="3.30.1180.10">
    <property type="match status" value="1"/>
</dbReference>
<dbReference type="GO" id="GO:0008289">
    <property type="term" value="F:lipid binding"/>
    <property type="evidence" value="ECO:0007669"/>
    <property type="project" value="UniProtKB-KW"/>
</dbReference>
<dbReference type="PANTHER" id="PTHR33434">
    <property type="entry name" value="DEGV DOMAIN-CONTAINING PROTEIN DR_1986-RELATED"/>
    <property type="match status" value="1"/>
</dbReference>
<evidence type="ECO:0000313" key="2">
    <source>
        <dbReference type="EMBL" id="MST87027.1"/>
    </source>
</evidence>
<dbReference type="SUPFAM" id="SSF82549">
    <property type="entry name" value="DAK1/DegV-like"/>
    <property type="match status" value="1"/>
</dbReference>
<reference evidence="2 3" key="1">
    <citation type="submission" date="2019-08" db="EMBL/GenBank/DDBJ databases">
        <title>In-depth cultivation of the pig gut microbiome towards novel bacterial diversity and tailored functional studies.</title>
        <authorList>
            <person name="Wylensek D."/>
            <person name="Hitch T.C.A."/>
            <person name="Clavel T."/>
        </authorList>
    </citation>
    <scope>NUCLEOTIDE SEQUENCE [LARGE SCALE GENOMIC DNA]</scope>
    <source>
        <strain evidence="2 3">Bifido-178-WT-2B</strain>
    </source>
</reference>
<keyword evidence="1" id="KW-0446">Lipid-binding</keyword>
<evidence type="ECO:0000256" key="1">
    <source>
        <dbReference type="ARBA" id="ARBA00023121"/>
    </source>
</evidence>
<keyword evidence="3" id="KW-1185">Reference proteome</keyword>
<dbReference type="InterPro" id="IPR050270">
    <property type="entry name" value="DegV_domain_contain"/>
</dbReference>
<comment type="caution">
    <text evidence="2">The sequence shown here is derived from an EMBL/GenBank/DDBJ whole genome shotgun (WGS) entry which is preliminary data.</text>
</comment>
<dbReference type="Pfam" id="PF02645">
    <property type="entry name" value="DegV"/>
    <property type="match status" value="1"/>
</dbReference>
<dbReference type="EMBL" id="VUMX01000011">
    <property type="protein sequence ID" value="MST87027.1"/>
    <property type="molecule type" value="Genomic_DNA"/>
</dbReference>
<dbReference type="AlphaFoldDB" id="A0A6A8ME07"/>
<name>A0A6A8ME07_9LACO</name>
<gene>
    <name evidence="2" type="ORF">FYJ62_05090</name>
</gene>
<dbReference type="InterPro" id="IPR003797">
    <property type="entry name" value="DegV"/>
</dbReference>
<dbReference type="Proteomes" id="UP000438120">
    <property type="component" value="Unassembled WGS sequence"/>
</dbReference>
<proteinExistence type="predicted"/>
<accession>A0A6A8ME07</accession>
<dbReference type="RefSeq" id="WP_154548387.1">
    <property type="nucleotide sequence ID" value="NZ_VUMX01000011.1"/>
</dbReference>
<dbReference type="NCBIfam" id="TIGR00762">
    <property type="entry name" value="DegV"/>
    <property type="match status" value="1"/>
</dbReference>
<dbReference type="PANTHER" id="PTHR33434:SF8">
    <property type="entry name" value="DEGV DOMAIN-CONTAINING PROTEIN SPR1019"/>
    <property type="match status" value="1"/>
</dbReference>